<feature type="transmembrane region" description="Helical" evidence="6">
    <location>
        <begin position="47"/>
        <end position="68"/>
    </location>
</feature>
<dbReference type="PANTHER" id="PTHR23320:SF79">
    <property type="entry name" value="B-LYMPHOCYTE ANTIGEN CD20"/>
    <property type="match status" value="1"/>
</dbReference>
<keyword evidence="4 6" id="KW-1133">Transmembrane helix</keyword>
<dbReference type="InterPro" id="IPR030417">
    <property type="entry name" value="MS4A"/>
</dbReference>
<dbReference type="Ensembl" id="ENSVKKT00000007243.1">
    <property type="protein sequence ID" value="ENSVKKP00000007059.1"/>
    <property type="gene ID" value="ENSVKKG00000005102.1"/>
</dbReference>
<dbReference type="GO" id="GO:0009897">
    <property type="term" value="C:external side of plasma membrane"/>
    <property type="evidence" value="ECO:0007669"/>
    <property type="project" value="TreeGrafter"/>
</dbReference>
<keyword evidence="5 6" id="KW-0472">Membrane</keyword>
<evidence type="ECO:0000256" key="6">
    <source>
        <dbReference type="SAM" id="Phobius"/>
    </source>
</evidence>
<evidence type="ECO:0000313" key="7">
    <source>
        <dbReference type="Ensembl" id="ENSVKKP00000007059.1"/>
    </source>
</evidence>
<keyword evidence="3 6" id="KW-0812">Transmembrane</keyword>
<evidence type="ECO:0000256" key="3">
    <source>
        <dbReference type="ARBA" id="ARBA00022692"/>
    </source>
</evidence>
<protein>
    <submittedName>
        <fullName evidence="7">Uncharacterized protein</fullName>
    </submittedName>
</protein>
<reference evidence="7" key="1">
    <citation type="submission" date="2025-08" db="UniProtKB">
        <authorList>
            <consortium name="Ensembl"/>
        </authorList>
    </citation>
    <scope>IDENTIFICATION</scope>
</reference>
<dbReference type="AlphaFoldDB" id="A0A8D2JD59"/>
<evidence type="ECO:0000256" key="1">
    <source>
        <dbReference type="ARBA" id="ARBA00004141"/>
    </source>
</evidence>
<sequence>MELLTPSACYSRSAPPGNAPGTITVVVPSNNATAQEEKKTYPRKNEALGAVQIIIALIHVALGIILLFSAKEFSPLAMNIYYPFWGGGLFLCSGILASLAATNPIEGLAAASRVLNTFSGLGALAGTIILILDLRKRSLLPITLACRRISNLAYYCKVIKAYESGIVYMMLSFTLLEMWTASSTLIHSDKKKAKSHKDNEEQNVVLLPTPQPCPANAFTDLPPYVHTE</sequence>
<evidence type="ECO:0000256" key="2">
    <source>
        <dbReference type="ARBA" id="ARBA00009565"/>
    </source>
</evidence>
<feature type="transmembrane region" description="Helical" evidence="6">
    <location>
        <begin position="80"/>
        <end position="102"/>
    </location>
</feature>
<name>A0A8D2JD59_VARKO</name>
<dbReference type="GO" id="GO:0007166">
    <property type="term" value="P:cell surface receptor signaling pathway"/>
    <property type="evidence" value="ECO:0007669"/>
    <property type="project" value="TreeGrafter"/>
</dbReference>
<accession>A0A8D2JD59</accession>
<feature type="transmembrane region" description="Helical" evidence="6">
    <location>
        <begin position="166"/>
        <end position="186"/>
    </location>
</feature>
<dbReference type="Proteomes" id="UP000694545">
    <property type="component" value="Unplaced"/>
</dbReference>
<organism evidence="7 8">
    <name type="scientific">Varanus komodoensis</name>
    <name type="common">Komodo dragon</name>
    <dbReference type="NCBI Taxonomy" id="61221"/>
    <lineage>
        <taxon>Eukaryota</taxon>
        <taxon>Metazoa</taxon>
        <taxon>Chordata</taxon>
        <taxon>Craniata</taxon>
        <taxon>Vertebrata</taxon>
        <taxon>Euteleostomi</taxon>
        <taxon>Lepidosauria</taxon>
        <taxon>Squamata</taxon>
        <taxon>Bifurcata</taxon>
        <taxon>Unidentata</taxon>
        <taxon>Episquamata</taxon>
        <taxon>Toxicofera</taxon>
        <taxon>Anguimorpha</taxon>
        <taxon>Paleoanguimorpha</taxon>
        <taxon>Varanoidea</taxon>
        <taxon>Varanidae</taxon>
        <taxon>Varanus</taxon>
    </lineage>
</organism>
<dbReference type="OMA" id="PLAMNIY"/>
<comment type="similarity">
    <text evidence="2">Belongs to the MS4A family.</text>
</comment>
<comment type="subcellular location">
    <subcellularLocation>
        <location evidence="1">Membrane</location>
        <topology evidence="1">Multi-pass membrane protein</topology>
    </subcellularLocation>
</comment>
<keyword evidence="8" id="KW-1185">Reference proteome</keyword>
<dbReference type="Pfam" id="PF04103">
    <property type="entry name" value="CD20"/>
    <property type="match status" value="1"/>
</dbReference>
<feature type="transmembrane region" description="Helical" evidence="6">
    <location>
        <begin position="114"/>
        <end position="132"/>
    </location>
</feature>
<dbReference type="PANTHER" id="PTHR23320">
    <property type="entry name" value="MEMBRANE-SPANNING 4-DOMAINS SUBFAMILY A MS4A -RELATED"/>
    <property type="match status" value="1"/>
</dbReference>
<evidence type="ECO:0000256" key="5">
    <source>
        <dbReference type="ARBA" id="ARBA00023136"/>
    </source>
</evidence>
<evidence type="ECO:0000256" key="4">
    <source>
        <dbReference type="ARBA" id="ARBA00022989"/>
    </source>
</evidence>
<dbReference type="InterPro" id="IPR007237">
    <property type="entry name" value="CD20-like"/>
</dbReference>
<reference evidence="7" key="2">
    <citation type="submission" date="2025-09" db="UniProtKB">
        <authorList>
            <consortium name="Ensembl"/>
        </authorList>
    </citation>
    <scope>IDENTIFICATION</scope>
</reference>
<evidence type="ECO:0000313" key="8">
    <source>
        <dbReference type="Proteomes" id="UP000694545"/>
    </source>
</evidence>
<proteinExistence type="inferred from homology"/>